<sequence>MGGPAAAAAGAATWEERRTLVLVNLASIMERADEALLPAVYREVGAALHATPTGLGALTLYRSAVQAACYPVAAYAASRHNRAHVIALGAFLWAAATFLVAVSGTFLQVAISRGLNGIGLALVVPAVQSLVADSTDDDNRGSAFGWLQLTSSIGSIIGGFSALLLASTTVLGIEGWRVAFHLVAAISVVVGILVWLFAVDPHFSGGEGSPAGVCKRRSAWEEARELIGEAKAVCRIPTFQIFVAQGVSGSFPWSALSFLSMWLELIGFSHEETAVFTTVFAVATSLGGLLGGKMGDALARRYPNTGRIVLSQISAGSAVPLAAVLLLGLPDDPSTGVAHGLVLFVMGLIISWNAAATNNPIFAEIVPEKSRTSIYALDRSFESILASFAPPAVGFLSQHAYGFKPTAIGGGGGGAAAAVERDRENAASLAKALYAAIAIPMTICSAIYSFLYCTYPRDRDRARAMQSLAAAGDLQTELRHVELEEGSCARRGGGGDTRRFELVESGEDDEEEDGVRGDGNGYAAGYRSGEVEADVDTERLLGSREW</sequence>
<keyword evidence="5 8" id="KW-0472">Membrane</keyword>
<dbReference type="InterPro" id="IPR020846">
    <property type="entry name" value="MFS_dom"/>
</dbReference>
<dbReference type="FunFam" id="1.20.1250.20:FF:000520">
    <property type="entry name" value="Major facilitator superfamily protein"/>
    <property type="match status" value="1"/>
</dbReference>
<dbReference type="Gene3D" id="1.20.1250.20">
    <property type="entry name" value="MFS general substrate transporter like domains"/>
    <property type="match status" value="1"/>
</dbReference>
<dbReference type="InterPro" id="IPR011701">
    <property type="entry name" value="MFS"/>
</dbReference>
<evidence type="ECO:0000256" key="5">
    <source>
        <dbReference type="ARBA" id="ARBA00023136"/>
    </source>
</evidence>
<protein>
    <recommendedName>
        <fullName evidence="9">Major facilitator superfamily (MFS) profile domain-containing protein</fullName>
    </recommendedName>
</protein>
<dbReference type="EMBL" id="SPHZ02000006">
    <property type="protein sequence ID" value="KAF0913182.1"/>
    <property type="molecule type" value="Genomic_DNA"/>
</dbReference>
<keyword evidence="4 8" id="KW-1133">Transmembrane helix</keyword>
<dbReference type="PROSITE" id="PS50850">
    <property type="entry name" value="MFS"/>
    <property type="match status" value="1"/>
</dbReference>
<dbReference type="PANTHER" id="PTHR23505:SF86">
    <property type="entry name" value="MAJOR FACILITATOR SUPERFAMILY (MFS) PROFILE DOMAIN-CONTAINING PROTEIN"/>
    <property type="match status" value="1"/>
</dbReference>
<evidence type="ECO:0000313" key="10">
    <source>
        <dbReference type="EMBL" id="KAF0913182.1"/>
    </source>
</evidence>
<evidence type="ECO:0000313" key="11">
    <source>
        <dbReference type="Proteomes" id="UP000479710"/>
    </source>
</evidence>
<feature type="transmembrane region" description="Helical" evidence="8">
    <location>
        <begin position="432"/>
        <end position="451"/>
    </location>
</feature>
<feature type="transmembrane region" description="Helical" evidence="8">
    <location>
        <begin position="143"/>
        <end position="166"/>
    </location>
</feature>
<feature type="transmembrane region" description="Helical" evidence="8">
    <location>
        <begin position="336"/>
        <end position="355"/>
    </location>
</feature>
<evidence type="ECO:0000256" key="6">
    <source>
        <dbReference type="ARBA" id="ARBA00024338"/>
    </source>
</evidence>
<dbReference type="PANTHER" id="PTHR23505">
    <property type="entry name" value="SPINSTER"/>
    <property type="match status" value="1"/>
</dbReference>
<proteinExistence type="inferred from homology"/>
<dbReference type="InterPro" id="IPR036259">
    <property type="entry name" value="MFS_trans_sf"/>
</dbReference>
<feature type="transmembrane region" description="Helical" evidence="8">
    <location>
        <begin position="85"/>
        <end position="107"/>
    </location>
</feature>
<evidence type="ECO:0000256" key="3">
    <source>
        <dbReference type="ARBA" id="ARBA00022692"/>
    </source>
</evidence>
<comment type="similarity">
    <text evidence="6">Belongs to the major facilitator superfamily. Spinster (TC 2.A.1.49) family.</text>
</comment>
<dbReference type="Proteomes" id="UP000479710">
    <property type="component" value="Unassembled WGS sequence"/>
</dbReference>
<evidence type="ECO:0000256" key="2">
    <source>
        <dbReference type="ARBA" id="ARBA00022448"/>
    </source>
</evidence>
<keyword evidence="3 8" id="KW-0812">Transmembrane</keyword>
<feature type="region of interest" description="Disordered" evidence="7">
    <location>
        <begin position="487"/>
        <end position="530"/>
    </location>
</feature>
<accession>A0A6G1DLV1</accession>
<keyword evidence="2" id="KW-0813">Transport</keyword>
<evidence type="ECO:0000259" key="9">
    <source>
        <dbReference type="PROSITE" id="PS50850"/>
    </source>
</evidence>
<reference evidence="10 11" key="1">
    <citation type="submission" date="2019-11" db="EMBL/GenBank/DDBJ databases">
        <title>Whole genome sequence of Oryza granulata.</title>
        <authorList>
            <person name="Li W."/>
        </authorList>
    </citation>
    <scope>NUCLEOTIDE SEQUENCE [LARGE SCALE GENOMIC DNA]</scope>
    <source>
        <strain evidence="11">cv. Menghai</strain>
        <tissue evidence="10">Leaf</tissue>
    </source>
</reference>
<dbReference type="GO" id="GO:0016020">
    <property type="term" value="C:membrane"/>
    <property type="evidence" value="ECO:0007669"/>
    <property type="project" value="UniProtKB-SubCell"/>
</dbReference>
<name>A0A6G1DLV1_9ORYZ</name>
<feature type="transmembrane region" description="Helical" evidence="8">
    <location>
        <begin position="178"/>
        <end position="198"/>
    </location>
</feature>
<dbReference type="Pfam" id="PF07690">
    <property type="entry name" value="MFS_1"/>
    <property type="match status" value="1"/>
</dbReference>
<gene>
    <name evidence="10" type="ORF">E2562_020348</name>
</gene>
<evidence type="ECO:0000256" key="8">
    <source>
        <dbReference type="SAM" id="Phobius"/>
    </source>
</evidence>
<feature type="domain" description="Major facilitator superfamily (MFS) profile" evidence="9">
    <location>
        <begin position="19"/>
        <end position="457"/>
    </location>
</feature>
<comment type="subcellular location">
    <subcellularLocation>
        <location evidence="1">Membrane</location>
        <topology evidence="1">Multi-pass membrane protein</topology>
    </subcellularLocation>
</comment>
<dbReference type="GO" id="GO:0022857">
    <property type="term" value="F:transmembrane transporter activity"/>
    <property type="evidence" value="ECO:0007669"/>
    <property type="project" value="InterPro"/>
</dbReference>
<feature type="transmembrane region" description="Helical" evidence="8">
    <location>
        <begin position="114"/>
        <end position="131"/>
    </location>
</feature>
<dbReference type="SUPFAM" id="SSF103473">
    <property type="entry name" value="MFS general substrate transporter"/>
    <property type="match status" value="1"/>
</dbReference>
<feature type="compositionally biased region" description="Acidic residues" evidence="7">
    <location>
        <begin position="504"/>
        <end position="513"/>
    </location>
</feature>
<dbReference type="CDD" id="cd17328">
    <property type="entry name" value="MFS_spinster_like"/>
    <property type="match status" value="1"/>
</dbReference>
<dbReference type="InterPro" id="IPR044770">
    <property type="entry name" value="MFS_spinster-like"/>
</dbReference>
<dbReference type="AlphaFoldDB" id="A0A6G1DLV1"/>
<organism evidence="10 11">
    <name type="scientific">Oryza meyeriana var. granulata</name>
    <dbReference type="NCBI Taxonomy" id="110450"/>
    <lineage>
        <taxon>Eukaryota</taxon>
        <taxon>Viridiplantae</taxon>
        <taxon>Streptophyta</taxon>
        <taxon>Embryophyta</taxon>
        <taxon>Tracheophyta</taxon>
        <taxon>Spermatophyta</taxon>
        <taxon>Magnoliopsida</taxon>
        <taxon>Liliopsida</taxon>
        <taxon>Poales</taxon>
        <taxon>Poaceae</taxon>
        <taxon>BOP clade</taxon>
        <taxon>Oryzoideae</taxon>
        <taxon>Oryzeae</taxon>
        <taxon>Oryzinae</taxon>
        <taxon>Oryza</taxon>
        <taxon>Oryza meyeriana</taxon>
    </lineage>
</organism>
<feature type="transmembrane region" description="Helical" evidence="8">
    <location>
        <begin position="273"/>
        <end position="292"/>
    </location>
</feature>
<keyword evidence="11" id="KW-1185">Reference proteome</keyword>
<evidence type="ECO:0000256" key="1">
    <source>
        <dbReference type="ARBA" id="ARBA00004141"/>
    </source>
</evidence>
<dbReference type="OrthoDB" id="440755at2759"/>
<evidence type="ECO:0000256" key="7">
    <source>
        <dbReference type="SAM" id="MobiDB-lite"/>
    </source>
</evidence>
<evidence type="ECO:0000256" key="4">
    <source>
        <dbReference type="ARBA" id="ARBA00022989"/>
    </source>
</evidence>
<comment type="caution">
    <text evidence="10">The sequence shown here is derived from an EMBL/GenBank/DDBJ whole genome shotgun (WGS) entry which is preliminary data.</text>
</comment>
<feature type="transmembrane region" description="Helical" evidence="8">
    <location>
        <begin position="313"/>
        <end position="330"/>
    </location>
</feature>